<organism evidence="2 3">
    <name type="scientific">Gemmata massiliana</name>
    <dbReference type="NCBI Taxonomy" id="1210884"/>
    <lineage>
        <taxon>Bacteria</taxon>
        <taxon>Pseudomonadati</taxon>
        <taxon>Planctomycetota</taxon>
        <taxon>Planctomycetia</taxon>
        <taxon>Gemmatales</taxon>
        <taxon>Gemmataceae</taxon>
        <taxon>Gemmata</taxon>
    </lineage>
</organism>
<accession>A0A6P2CQI8</accession>
<feature type="region of interest" description="Disordered" evidence="1">
    <location>
        <begin position="1"/>
        <end position="30"/>
    </location>
</feature>
<reference evidence="2 3" key="1">
    <citation type="submission" date="2019-05" db="EMBL/GenBank/DDBJ databases">
        <authorList>
            <consortium name="Science for Life Laboratories"/>
        </authorList>
    </citation>
    <scope>NUCLEOTIDE SEQUENCE [LARGE SCALE GENOMIC DNA]</scope>
    <source>
        <strain evidence="2">Soil9</strain>
    </source>
</reference>
<dbReference type="KEGG" id="gms:SOIL9_68770"/>
<evidence type="ECO:0000256" key="1">
    <source>
        <dbReference type="SAM" id="MobiDB-lite"/>
    </source>
</evidence>
<dbReference type="EMBL" id="LR593886">
    <property type="protein sequence ID" value="VTR90837.1"/>
    <property type="molecule type" value="Genomic_DNA"/>
</dbReference>
<proteinExistence type="predicted"/>
<dbReference type="Proteomes" id="UP000464178">
    <property type="component" value="Chromosome"/>
</dbReference>
<sequence length="102" mass="12036">MSTVATTTTGTAKKATKNAPAPKPKMRRYNPDKEKLDKLRHAMVQAERLLETMEFLDQWFGSLYRMDAREKRRAFRAWNRAFNRVARSRAHLEHEIAMRSRT</sequence>
<evidence type="ECO:0000313" key="3">
    <source>
        <dbReference type="Proteomes" id="UP000464178"/>
    </source>
</evidence>
<gene>
    <name evidence="2" type="ORF">SOIL9_68770</name>
</gene>
<dbReference type="RefSeq" id="WP_162665918.1">
    <property type="nucleotide sequence ID" value="NZ_LR593886.1"/>
</dbReference>
<feature type="compositionally biased region" description="Low complexity" evidence="1">
    <location>
        <begin position="1"/>
        <end position="20"/>
    </location>
</feature>
<name>A0A6P2CQI8_9BACT</name>
<keyword evidence="3" id="KW-1185">Reference proteome</keyword>
<evidence type="ECO:0000313" key="2">
    <source>
        <dbReference type="EMBL" id="VTR90837.1"/>
    </source>
</evidence>
<dbReference type="AlphaFoldDB" id="A0A6P2CQI8"/>
<protein>
    <submittedName>
        <fullName evidence="2">Uncharacterized protein</fullName>
    </submittedName>
</protein>